<accession>K5VE51</accession>
<evidence type="ECO:0000256" key="1">
    <source>
        <dbReference type="SAM" id="MobiDB-lite"/>
    </source>
</evidence>
<dbReference type="STRING" id="650164.K5VE51"/>
<evidence type="ECO:0000313" key="3">
    <source>
        <dbReference type="Proteomes" id="UP000008370"/>
    </source>
</evidence>
<dbReference type="OrthoDB" id="268763at2759"/>
<dbReference type="GeneID" id="18914182"/>
<organism evidence="2 3">
    <name type="scientific">Phanerochaete carnosa (strain HHB-10118-sp)</name>
    <name type="common">White-rot fungus</name>
    <name type="synonym">Peniophora carnosa</name>
    <dbReference type="NCBI Taxonomy" id="650164"/>
    <lineage>
        <taxon>Eukaryota</taxon>
        <taxon>Fungi</taxon>
        <taxon>Dikarya</taxon>
        <taxon>Basidiomycota</taxon>
        <taxon>Agaricomycotina</taxon>
        <taxon>Agaricomycetes</taxon>
        <taxon>Polyporales</taxon>
        <taxon>Phanerochaetaceae</taxon>
        <taxon>Phanerochaete</taxon>
    </lineage>
</organism>
<dbReference type="Gene3D" id="3.80.10.10">
    <property type="entry name" value="Ribonuclease Inhibitor"/>
    <property type="match status" value="1"/>
</dbReference>
<gene>
    <name evidence="2" type="ORF">PHACADRAFT_247769</name>
</gene>
<name>K5VE51_PHACS</name>
<dbReference type="KEGG" id="pco:PHACADRAFT_247769"/>
<dbReference type="RefSeq" id="XP_007390702.1">
    <property type="nucleotide sequence ID" value="XM_007390640.1"/>
</dbReference>
<dbReference type="EMBL" id="JH930468">
    <property type="protein sequence ID" value="EKM61276.1"/>
    <property type="molecule type" value="Genomic_DNA"/>
</dbReference>
<keyword evidence="3" id="KW-1185">Reference proteome</keyword>
<proteinExistence type="predicted"/>
<evidence type="ECO:0008006" key="4">
    <source>
        <dbReference type="Google" id="ProtNLM"/>
    </source>
</evidence>
<evidence type="ECO:0000313" key="2">
    <source>
        <dbReference type="EMBL" id="EKM61276.1"/>
    </source>
</evidence>
<feature type="compositionally biased region" description="Low complexity" evidence="1">
    <location>
        <begin position="828"/>
        <end position="848"/>
    </location>
</feature>
<feature type="region of interest" description="Disordered" evidence="1">
    <location>
        <begin position="825"/>
        <end position="867"/>
    </location>
</feature>
<feature type="compositionally biased region" description="Polar residues" evidence="1">
    <location>
        <begin position="849"/>
        <end position="867"/>
    </location>
</feature>
<dbReference type="AlphaFoldDB" id="K5VE51"/>
<sequence>MTSSSPTPSLQRRSSLKDYFANGVPRLPSLRSRRSNASITSVNALAHGKDLSTSSSGSKHAPYAVHQQNMAPIILRDADATAKLLETILVSQGGKRSLARLARTCKAFKEPALDVLWRDLDSFVPLVTLFPATLLKRARRPALGFVRHTFFFFFFCFFLPSVHQSCCDADWDKALAYGERVKNIQFVEAFNAFSQSIFPVLATCPREHLLPNLTALTWKAESAPGLNYLRPYLAPPLRSFTLEMGVRAPKINDLLDEVMAKTQLSQFSFTLHSNLPESFVDTVRPAARLEKLALLAPGALAARVGMWASSLPLLRSLALDLSNQSLRAVDGFFHDVAPQPGSGYSTPSSLGHDSGVFSGDDDLNVVDFSDVRRSIVRLTSDGPARHTATTGAFAQLTALSLAGEAGTLAAFLRHLGSPLAQLELAVEDPPPREDWRDLCALLGTHFGQTLQTLKVAATSTARFNELVRSTSRAGDVALQRLPLVHLGRLPHLHRLEIELAESAVFHNEDVAHLARACPNLEVARLCGQARFPPAAGPPPLTLEGLIPLTSACARLHTLAVVVHAADAADATFRVREHSSRALMRLNVGHSWVRDPLAAAVLLSHVAPHLEILRWFAPATRSGSVERHAEAWQKVQDCLPQLQRMRLIERSLVPRPVVAEPPRKADKEVDATPVTVQRGVLVRPVYVDSEMQVEVPERVEMEVQALPETSEEEVDATPVLMDAEVDAVPQVLEQAIEAAPEVDEKAIDTSVRPQVGAEEQIVSPTESSVSTHSSIMTAFVPSVHGIVTLPFRAVRVYTYYLSLPLRYMFSFTSPLMPSLANYAANMQNEPKSPSESSDSPQSMEPMSPSFTSHENTNGNASTRSIVGH</sequence>
<dbReference type="Proteomes" id="UP000008370">
    <property type="component" value="Unassembled WGS sequence"/>
</dbReference>
<protein>
    <recommendedName>
        <fullName evidence="4">F-box domain-containing protein</fullName>
    </recommendedName>
</protein>
<dbReference type="InterPro" id="IPR032675">
    <property type="entry name" value="LRR_dom_sf"/>
</dbReference>
<dbReference type="HOGENOM" id="CLU_365696_0_0_1"/>
<reference evidence="2 3" key="1">
    <citation type="journal article" date="2012" name="BMC Genomics">
        <title>Comparative genomics of the white-rot fungi, Phanerochaete carnosa and P. chrysosporium, to elucidate the genetic basis of the distinct wood types they colonize.</title>
        <authorList>
            <person name="Suzuki H."/>
            <person name="MacDonald J."/>
            <person name="Syed K."/>
            <person name="Salamov A."/>
            <person name="Hori C."/>
            <person name="Aerts A."/>
            <person name="Henrissat B."/>
            <person name="Wiebenga A."/>
            <person name="vanKuyk P.A."/>
            <person name="Barry K."/>
            <person name="Lindquist E."/>
            <person name="LaButti K."/>
            <person name="Lapidus A."/>
            <person name="Lucas S."/>
            <person name="Coutinho P."/>
            <person name="Gong Y."/>
            <person name="Samejima M."/>
            <person name="Mahadevan R."/>
            <person name="Abou-Zaid M."/>
            <person name="de Vries R.P."/>
            <person name="Igarashi K."/>
            <person name="Yadav J.S."/>
            <person name="Grigoriev I.V."/>
            <person name="Master E.R."/>
        </authorList>
    </citation>
    <scope>NUCLEOTIDE SEQUENCE [LARGE SCALE GENOMIC DNA]</scope>
    <source>
        <strain evidence="2 3">HHB-10118-sp</strain>
    </source>
</reference>
<dbReference type="InParanoid" id="K5VE51"/>